<dbReference type="EMBL" id="JAEHOC010000004">
    <property type="protein sequence ID" value="KAG2442399.1"/>
    <property type="molecule type" value="Genomic_DNA"/>
</dbReference>
<sequence length="376" mass="37815">MQRNSTLGRAGAAAVKKSTCSVAARTSVRAQVGSVAKSAAAPTYNPQAVSFAASAVAGALLARTALLANAANLRDALNKLVATRHAVTEPLGLLERPASLGACRPKIAIATAPAPPTAGPFAALPAQWLVVTSAAHWFEQHRLAAESGALLATVFVSDAAARAQGTLLERLRRTYGGEAGPVRFVFVHVGAGYAQRSNAASHSAAAAGLRGREALTDLGRVSNVAALHGLDVALGSFLPSGGLRAVPSMLLARPGVVPTPAGPASSVRSSVWDAEGAADHSAEACWAAASRAGELRQLVSDWAFINTAFAHAAAAATTAASNAPRAAPAVAAAKRQRRAAQGAGGLDASSSSASNIVPFHASSMCACLLPHMGKTA</sequence>
<name>A0A835TKV2_CHLIN</name>
<evidence type="ECO:0000313" key="1">
    <source>
        <dbReference type="EMBL" id="KAG2442399.1"/>
    </source>
</evidence>
<protein>
    <submittedName>
        <fullName evidence="1">Uncharacterized protein</fullName>
    </submittedName>
</protein>
<dbReference type="Proteomes" id="UP000650467">
    <property type="component" value="Unassembled WGS sequence"/>
</dbReference>
<accession>A0A835TKV2</accession>
<reference evidence="1" key="1">
    <citation type="journal article" date="2020" name="bioRxiv">
        <title>Comparative genomics of Chlamydomonas.</title>
        <authorList>
            <person name="Craig R.J."/>
            <person name="Hasan A.R."/>
            <person name="Ness R.W."/>
            <person name="Keightley P.D."/>
        </authorList>
    </citation>
    <scope>NUCLEOTIDE SEQUENCE</scope>
    <source>
        <strain evidence="1">SAG 7.73</strain>
    </source>
</reference>
<proteinExistence type="predicted"/>
<evidence type="ECO:0000313" key="2">
    <source>
        <dbReference type="Proteomes" id="UP000650467"/>
    </source>
</evidence>
<dbReference type="OrthoDB" id="544024at2759"/>
<comment type="caution">
    <text evidence="1">The sequence shown here is derived from an EMBL/GenBank/DDBJ whole genome shotgun (WGS) entry which is preliminary data.</text>
</comment>
<organism evidence="1 2">
    <name type="scientific">Chlamydomonas incerta</name>
    <dbReference type="NCBI Taxonomy" id="51695"/>
    <lineage>
        <taxon>Eukaryota</taxon>
        <taxon>Viridiplantae</taxon>
        <taxon>Chlorophyta</taxon>
        <taxon>core chlorophytes</taxon>
        <taxon>Chlorophyceae</taxon>
        <taxon>CS clade</taxon>
        <taxon>Chlamydomonadales</taxon>
        <taxon>Chlamydomonadaceae</taxon>
        <taxon>Chlamydomonas</taxon>
    </lineage>
</organism>
<gene>
    <name evidence="1" type="ORF">HXX76_002485</name>
</gene>
<dbReference type="AlphaFoldDB" id="A0A835TKV2"/>
<keyword evidence="2" id="KW-1185">Reference proteome</keyword>